<dbReference type="HAMAP" id="MF_00844_B">
    <property type="entry name" value="RqcH_B"/>
    <property type="match status" value="1"/>
</dbReference>
<name>A0ABU5CI85_9BACI</name>
<dbReference type="Gene3D" id="1.10.8.50">
    <property type="match status" value="1"/>
</dbReference>
<dbReference type="RefSeq" id="WP_320384647.1">
    <property type="nucleotide sequence ID" value="NZ_JAROCA020000001.1"/>
</dbReference>
<dbReference type="InterPro" id="IPR051608">
    <property type="entry name" value="RQC_Subunit_NEMF"/>
</dbReference>
<keyword evidence="4 5" id="KW-0648">Protein biosynthesis</keyword>
<keyword evidence="3 5" id="KW-0694">RNA-binding</keyword>
<dbReference type="Proteomes" id="UP001228376">
    <property type="component" value="Unassembled WGS sequence"/>
</dbReference>
<keyword evidence="2 5" id="KW-0699">rRNA-binding</keyword>
<dbReference type="Pfam" id="PF05670">
    <property type="entry name" value="NFACT-R_1"/>
    <property type="match status" value="1"/>
</dbReference>
<dbReference type="Pfam" id="PF05833">
    <property type="entry name" value="NFACT_N"/>
    <property type="match status" value="1"/>
</dbReference>
<evidence type="ECO:0000313" key="9">
    <source>
        <dbReference type="Proteomes" id="UP001228376"/>
    </source>
</evidence>
<evidence type="ECO:0000256" key="4">
    <source>
        <dbReference type="ARBA" id="ARBA00022917"/>
    </source>
</evidence>
<accession>A0ABU5CI85</accession>
<proteinExistence type="inferred from homology"/>
<dbReference type="Gene3D" id="3.40.970.40">
    <property type="entry name" value="fibrinogen binding protein from staphylococcus aureus domain like"/>
    <property type="match status" value="1"/>
</dbReference>
<evidence type="ECO:0000256" key="5">
    <source>
        <dbReference type="HAMAP-Rule" id="MF_00844"/>
    </source>
</evidence>
<dbReference type="PANTHER" id="PTHR15239">
    <property type="entry name" value="NUCLEAR EXPORT MEDIATOR FACTOR NEMF"/>
    <property type="match status" value="1"/>
</dbReference>
<feature type="region of interest" description="Disordered" evidence="6">
    <location>
        <begin position="430"/>
        <end position="450"/>
    </location>
</feature>
<dbReference type="Gene3D" id="2.30.310.10">
    <property type="entry name" value="ibrinogen binding protein from staphylococcus aureus domain"/>
    <property type="match status" value="1"/>
</dbReference>
<keyword evidence="9" id="KW-1185">Reference proteome</keyword>
<comment type="similarity">
    <text evidence="5">Belongs to the NEMF family.</text>
</comment>
<comment type="function">
    <text evidence="5">Key component of the ribosome quality control system (RQC), a ribosome-associated complex that mediates the extraction of incompletely synthesized nascent chains from stalled ribosomes and their subsequent degradation. RqcH recruits Ala-charged tRNA, and with RqcP directs the elongation of stalled nascent chains on 50S ribosomal subunits, leading to non-templated C-terminal alanine extensions (Ala tail). The Ala tail promotes nascent chain degradation. May add between 1 and at least 8 Ala residues. Binds to stalled 50S ribosomal subunits.</text>
</comment>
<evidence type="ECO:0000256" key="6">
    <source>
        <dbReference type="SAM" id="MobiDB-lite"/>
    </source>
</evidence>
<keyword evidence="1 5" id="KW-0820">tRNA-binding</keyword>
<organism evidence="8 9">
    <name type="scientific">Tigheibacillus jepli</name>
    <dbReference type="NCBI Taxonomy" id="3035914"/>
    <lineage>
        <taxon>Bacteria</taxon>
        <taxon>Bacillati</taxon>
        <taxon>Bacillota</taxon>
        <taxon>Bacilli</taxon>
        <taxon>Bacillales</taxon>
        <taxon>Bacillaceae</taxon>
        <taxon>Tigheibacillus</taxon>
    </lineage>
</organism>
<reference evidence="8 9" key="1">
    <citation type="submission" date="2023-10" db="EMBL/GenBank/DDBJ databases">
        <title>179-bfca-hs.</title>
        <authorList>
            <person name="Miliotis G."/>
            <person name="Sengupta P."/>
            <person name="Hameed A."/>
            <person name="Chuvochina M."/>
            <person name="Mcdonagh F."/>
            <person name="Simpson A.C."/>
            <person name="Singh N.K."/>
            <person name="Rekha P.D."/>
            <person name="Raman K."/>
            <person name="Hugenholtz P."/>
            <person name="Venkateswaran K."/>
        </authorList>
    </citation>
    <scope>NUCLEOTIDE SEQUENCE [LARGE SCALE GENOMIC DNA]</scope>
    <source>
        <strain evidence="8 9">179-BFC-A-HS</strain>
    </source>
</reference>
<evidence type="ECO:0000256" key="2">
    <source>
        <dbReference type="ARBA" id="ARBA00022730"/>
    </source>
</evidence>
<sequence>MPFDGIVTKAVTEELQANLLPGRITKIYQPTDTELVFTIRSKGKNHSLLLSVHPVYARFHLTKERYPNPQEPPMFCMFLRKYLSGAMLTSVAQYGMERIVCFDVETKNEIGDVTHLRLIVELMGKHSNLMLVEKEKGHILDSIKHIGILKNRYRTVLPGSEYKLPPAQNKQNPLEINGDVFLQQLDFNAGKLDKQIVNRLTGISPFIARELVRRANLGSPQDYKMAFEEIQQDIINQQYLPAIYQDKKEDYHVLQISSFNGEIHTFTSPSDMLDAFYSGKAQRDRVKQQAKDLYRIIHNELNKNERKLKKHHQQTVSHAQDAGKYQRLGELLTANMHLVKKGDSEITVINYYDPEQAEVVIPLDPHKTPSENAQHYFKKYQKLKNSKVAMQKEMEKTKEDITYFEQLLQQIDVAGDEDIEEIRDELRDEGFLKKQPRRNHKNKQGKPKLEKYVSTDGTPILVGKNNRQNEYLTMKLAHHNEVWLHTKDIPGSHVVIRATEPSEKTILEAAQLAAYFSKSQQSASVPVDYTKIRYVKKPNGAKPGFVTYTNQKTVFVTPTKEMVQKLKQK</sequence>
<evidence type="ECO:0000313" key="8">
    <source>
        <dbReference type="EMBL" id="MDY0405935.1"/>
    </source>
</evidence>
<dbReference type="PANTHER" id="PTHR15239:SF6">
    <property type="entry name" value="RIBOSOME QUALITY CONTROL COMPLEX SUBUNIT NEMF"/>
    <property type="match status" value="1"/>
</dbReference>
<dbReference type="EMBL" id="JAROCA020000001">
    <property type="protein sequence ID" value="MDY0405935.1"/>
    <property type="molecule type" value="Genomic_DNA"/>
</dbReference>
<dbReference type="InterPro" id="IPR043682">
    <property type="entry name" value="RqcH_bacterial"/>
</dbReference>
<evidence type="ECO:0000259" key="7">
    <source>
        <dbReference type="Pfam" id="PF05670"/>
    </source>
</evidence>
<evidence type="ECO:0000256" key="1">
    <source>
        <dbReference type="ARBA" id="ARBA00022555"/>
    </source>
</evidence>
<evidence type="ECO:0000256" key="3">
    <source>
        <dbReference type="ARBA" id="ARBA00022884"/>
    </source>
</evidence>
<feature type="compositionally biased region" description="Basic residues" evidence="6">
    <location>
        <begin position="434"/>
        <end position="446"/>
    </location>
</feature>
<comment type="subunit">
    <text evidence="5">Associates with stalled 50S ribosomal subunits. Binds to RqcP.</text>
</comment>
<comment type="caution">
    <text evidence="8">The sequence shown here is derived from an EMBL/GenBank/DDBJ whole genome shotgun (WGS) entry which is preliminary data.</text>
</comment>
<feature type="domain" description="NFACT RNA-binding" evidence="7">
    <location>
        <begin position="451"/>
        <end position="540"/>
    </location>
</feature>
<protein>
    <recommendedName>
        <fullName evidence="5">Rqc2 homolog RqcH</fullName>
        <shortName evidence="5">RqcH</shortName>
    </recommendedName>
</protein>
<gene>
    <name evidence="5" type="primary">rqcH</name>
    <name evidence="8" type="ORF">P5G51_011530</name>
</gene>
<dbReference type="InterPro" id="IPR008532">
    <property type="entry name" value="NFACT_RNA-bd"/>
</dbReference>